<keyword evidence="2" id="KW-1185">Reference proteome</keyword>
<name>A0A8J7F6G8_9CYAN</name>
<gene>
    <name evidence="1" type="ORF">IQ247_27170</name>
</gene>
<evidence type="ECO:0000313" key="2">
    <source>
        <dbReference type="Proteomes" id="UP000620559"/>
    </source>
</evidence>
<dbReference type="RefSeq" id="WP_193924791.1">
    <property type="nucleotide sequence ID" value="NZ_JADEWL010000154.1"/>
</dbReference>
<sequence length="278" mass="32724">MELFASIQKEPQEYLSKLHSQMNQLKVPSPSLALYCNTPDLVWKWKTTEQHYQFLVENFQACFGSGGGNPARRALLERTITKTQYELIMLDVEVYAAEFRVYQFAWEDIKQTFTYLENPPKSEIELFLGVTQEDFNNKFLQAVEGYKLTVNDVLNTNKELREVIRESLSNPDWTGDLTEAQQKRLEKILGKPTPTEGFEYWRLLALETAHEAAKTDDFIKKAVRNYYSLKYSLLAINTQVCQQQRSKSPEKEIICSIKWEEKRYYQYKNKKGWTPYFN</sequence>
<protein>
    <submittedName>
        <fullName evidence="1">Uncharacterized protein</fullName>
    </submittedName>
</protein>
<evidence type="ECO:0000313" key="1">
    <source>
        <dbReference type="EMBL" id="MBE9216300.1"/>
    </source>
</evidence>
<dbReference type="AlphaFoldDB" id="A0A8J7F6G8"/>
<dbReference type="EMBL" id="JADEWL010000154">
    <property type="protein sequence ID" value="MBE9216300.1"/>
    <property type="molecule type" value="Genomic_DNA"/>
</dbReference>
<reference evidence="1" key="1">
    <citation type="submission" date="2020-10" db="EMBL/GenBank/DDBJ databases">
        <authorList>
            <person name="Castelo-Branco R."/>
            <person name="Eusebio N."/>
            <person name="Adriana R."/>
            <person name="Vieira A."/>
            <person name="Brugerolle De Fraissinette N."/>
            <person name="Rezende De Castro R."/>
            <person name="Schneider M.P."/>
            <person name="Vasconcelos V."/>
            <person name="Leao P.N."/>
        </authorList>
    </citation>
    <scope>NUCLEOTIDE SEQUENCE</scope>
    <source>
        <strain evidence="1">LEGE 06105</strain>
    </source>
</reference>
<comment type="caution">
    <text evidence="1">The sequence shown here is derived from an EMBL/GenBank/DDBJ whole genome shotgun (WGS) entry which is preliminary data.</text>
</comment>
<accession>A0A8J7F6G8</accession>
<dbReference type="Proteomes" id="UP000620559">
    <property type="component" value="Unassembled WGS sequence"/>
</dbReference>
<proteinExistence type="predicted"/>
<organism evidence="1 2">
    <name type="scientific">Plectonema cf. radiosum LEGE 06105</name>
    <dbReference type="NCBI Taxonomy" id="945769"/>
    <lineage>
        <taxon>Bacteria</taxon>
        <taxon>Bacillati</taxon>
        <taxon>Cyanobacteriota</taxon>
        <taxon>Cyanophyceae</taxon>
        <taxon>Oscillatoriophycideae</taxon>
        <taxon>Oscillatoriales</taxon>
        <taxon>Microcoleaceae</taxon>
        <taxon>Plectonema</taxon>
    </lineage>
</organism>